<evidence type="ECO:0000313" key="2">
    <source>
        <dbReference type="Proteomes" id="UP000033647"/>
    </source>
</evidence>
<proteinExistence type="predicted"/>
<dbReference type="Proteomes" id="UP000033647">
    <property type="component" value="Unassembled WGS sequence"/>
</dbReference>
<sequence>MSNDFNISNIATARTNADWEAVLLRILQGVLVVYIVVDLELLEDALLEPENIVETVRSLSRLIGTKSSTVLRLAILGQRRQQNLADLIPNSSVLDIDGFIRRNRARARTAAVIVHERVMVLFRWAFSYTKKCSAFCLPKPSLTSLQDSSRA</sequence>
<organism evidence="1 2">
    <name type="scientific">Zymoseptoria brevis</name>
    <dbReference type="NCBI Taxonomy" id="1047168"/>
    <lineage>
        <taxon>Eukaryota</taxon>
        <taxon>Fungi</taxon>
        <taxon>Dikarya</taxon>
        <taxon>Ascomycota</taxon>
        <taxon>Pezizomycotina</taxon>
        <taxon>Dothideomycetes</taxon>
        <taxon>Dothideomycetidae</taxon>
        <taxon>Mycosphaerellales</taxon>
        <taxon>Mycosphaerellaceae</taxon>
        <taxon>Zymoseptoria</taxon>
    </lineage>
</organism>
<accession>A0A0F4G3X0</accession>
<gene>
    <name evidence="1" type="ORF">TI39_contig5938g00002</name>
</gene>
<evidence type="ECO:0000313" key="1">
    <source>
        <dbReference type="EMBL" id="KJX92051.1"/>
    </source>
</evidence>
<name>A0A0F4G3X0_9PEZI</name>
<protein>
    <submittedName>
        <fullName evidence="1">Uncharacterized protein</fullName>
    </submittedName>
</protein>
<reference evidence="1 2" key="1">
    <citation type="submission" date="2015-03" db="EMBL/GenBank/DDBJ databases">
        <title>RNA-seq based gene annotation and comparative genomics of four Zymoseptoria species reveal species-specific pathogenicity related genes and transposable element activity.</title>
        <authorList>
            <person name="Grandaubert J."/>
            <person name="Bhattacharyya A."/>
            <person name="Stukenbrock E.H."/>
        </authorList>
    </citation>
    <scope>NUCLEOTIDE SEQUENCE [LARGE SCALE GENOMIC DNA]</scope>
    <source>
        <strain evidence="1 2">Zb18110</strain>
    </source>
</reference>
<keyword evidence="2" id="KW-1185">Reference proteome</keyword>
<dbReference type="AlphaFoldDB" id="A0A0F4G3X0"/>
<dbReference type="EMBL" id="LAFY01005893">
    <property type="protein sequence ID" value="KJX92051.1"/>
    <property type="molecule type" value="Genomic_DNA"/>
</dbReference>
<comment type="caution">
    <text evidence="1">The sequence shown here is derived from an EMBL/GenBank/DDBJ whole genome shotgun (WGS) entry which is preliminary data.</text>
</comment>